<protein>
    <submittedName>
        <fullName evidence="1">Uncharacterized protein</fullName>
    </submittedName>
</protein>
<accession>A0A7T4E4C3</accession>
<reference evidence="1 2" key="1">
    <citation type="submission" date="2020-12" db="EMBL/GenBank/DDBJ databases">
        <title>FDA dAtabase for Regulatory Grade micrObial Sequences (FDA-ARGOS): Supporting development and validation of Infectious Disease Dx tests.</title>
        <authorList>
            <person name="Sproer C."/>
            <person name="Gronow S."/>
            <person name="Severitt S."/>
            <person name="Schroder I."/>
            <person name="Tallon L."/>
            <person name="Sadzewicz L."/>
            <person name="Zhao X."/>
            <person name="Boylan J."/>
            <person name="Ott S."/>
            <person name="Bowen H."/>
            <person name="Vavikolanu K."/>
            <person name="Mehta A."/>
            <person name="Aluvathingal J."/>
            <person name="Nadendla S."/>
            <person name="Lowell S."/>
            <person name="Myers T."/>
            <person name="Yan Y."/>
            <person name="Sichtig H."/>
        </authorList>
    </citation>
    <scope>NUCLEOTIDE SEQUENCE [LARGE SCALE GENOMIC DNA]</scope>
    <source>
        <strain evidence="1 2">FDAARGOS_1050</strain>
    </source>
</reference>
<gene>
    <name evidence="1" type="ORF">I6I07_07080</name>
</gene>
<dbReference type="EMBL" id="CP065997">
    <property type="protein sequence ID" value="QQB36367.1"/>
    <property type="molecule type" value="Genomic_DNA"/>
</dbReference>
<dbReference type="RefSeq" id="WP_198486134.1">
    <property type="nucleotide sequence ID" value="NZ_CP065997.1"/>
</dbReference>
<dbReference type="AlphaFoldDB" id="A0A7T4E4C3"/>
<sequence>MNSSYEVVLQQVAPSDLWGVLKTLEKSSKSLSGLSVSEDVRGLDLQIINKNLVDSVVAYGGNICLLGQLHEFNVTPEISLPLVLLRVLKYQDDIDVELSFDETPFFDVDRILLGMKEYCDGLSNKFAVSKFYGGLEPATDLDTRYFTGNASGSLNDDI</sequence>
<dbReference type="Proteomes" id="UP000595231">
    <property type="component" value="Chromosome"/>
</dbReference>
<evidence type="ECO:0000313" key="2">
    <source>
        <dbReference type="Proteomes" id="UP000595231"/>
    </source>
</evidence>
<organism evidence="1 2">
    <name type="scientific">Achromobacter deleyi</name>
    <dbReference type="NCBI Taxonomy" id="1353891"/>
    <lineage>
        <taxon>Bacteria</taxon>
        <taxon>Pseudomonadati</taxon>
        <taxon>Pseudomonadota</taxon>
        <taxon>Betaproteobacteria</taxon>
        <taxon>Burkholderiales</taxon>
        <taxon>Alcaligenaceae</taxon>
        <taxon>Achromobacter</taxon>
    </lineage>
</organism>
<name>A0A7T4E4C3_9BURK</name>
<evidence type="ECO:0000313" key="1">
    <source>
        <dbReference type="EMBL" id="QQB36367.1"/>
    </source>
</evidence>
<proteinExistence type="predicted"/>